<dbReference type="RefSeq" id="WP_377281871.1">
    <property type="nucleotide sequence ID" value="NZ_JBHRSI010000005.1"/>
</dbReference>
<name>A0ABW4N458_9CAUL</name>
<accession>A0ABW4N458</accession>
<evidence type="ECO:0000313" key="2">
    <source>
        <dbReference type="Proteomes" id="UP001597237"/>
    </source>
</evidence>
<organism evidence="1 2">
    <name type="scientific">Phenylobacterium terrae</name>
    <dbReference type="NCBI Taxonomy" id="2665495"/>
    <lineage>
        <taxon>Bacteria</taxon>
        <taxon>Pseudomonadati</taxon>
        <taxon>Pseudomonadota</taxon>
        <taxon>Alphaproteobacteria</taxon>
        <taxon>Caulobacterales</taxon>
        <taxon>Caulobacteraceae</taxon>
        <taxon>Phenylobacterium</taxon>
    </lineage>
</organism>
<comment type="caution">
    <text evidence="1">The sequence shown here is derived from an EMBL/GenBank/DDBJ whole genome shotgun (WGS) entry which is preliminary data.</text>
</comment>
<gene>
    <name evidence="1" type="ORF">ACFSC0_16010</name>
</gene>
<proteinExistence type="predicted"/>
<dbReference type="EMBL" id="JBHUEY010000006">
    <property type="protein sequence ID" value="MFD1784907.1"/>
    <property type="molecule type" value="Genomic_DNA"/>
</dbReference>
<evidence type="ECO:0000313" key="1">
    <source>
        <dbReference type="EMBL" id="MFD1784907.1"/>
    </source>
</evidence>
<sequence length="106" mass="12234">MDPVHGHCVEIFVPLFRSDGGPVEGRYLAELERELTKGFGGVTAFTRVPARGRWSDGEEVQTDEVVILEVLVEALDRAWWRRLRARLERDLDQEEVLIRAHPIERL</sequence>
<protein>
    <recommendedName>
        <fullName evidence="3">DUF3574 domain-containing protein</fullName>
    </recommendedName>
</protein>
<evidence type="ECO:0008006" key="3">
    <source>
        <dbReference type="Google" id="ProtNLM"/>
    </source>
</evidence>
<reference evidence="2" key="1">
    <citation type="journal article" date="2019" name="Int. J. Syst. Evol. Microbiol.">
        <title>The Global Catalogue of Microorganisms (GCM) 10K type strain sequencing project: providing services to taxonomists for standard genome sequencing and annotation.</title>
        <authorList>
            <consortium name="The Broad Institute Genomics Platform"/>
            <consortium name="The Broad Institute Genome Sequencing Center for Infectious Disease"/>
            <person name="Wu L."/>
            <person name="Ma J."/>
        </authorList>
    </citation>
    <scope>NUCLEOTIDE SEQUENCE [LARGE SCALE GENOMIC DNA]</scope>
    <source>
        <strain evidence="2">DFY28</strain>
    </source>
</reference>
<keyword evidence="2" id="KW-1185">Reference proteome</keyword>
<dbReference type="Proteomes" id="UP001597237">
    <property type="component" value="Unassembled WGS sequence"/>
</dbReference>